<dbReference type="WBParaSite" id="PDA_v2.g1733.t1">
    <property type="protein sequence ID" value="PDA_v2.g1733.t1"/>
    <property type="gene ID" value="PDA_v2.g1733"/>
</dbReference>
<feature type="compositionally biased region" description="Polar residues" evidence="9">
    <location>
        <begin position="404"/>
        <end position="413"/>
    </location>
</feature>
<feature type="region of interest" description="Disordered" evidence="9">
    <location>
        <begin position="404"/>
        <end position="441"/>
    </location>
</feature>
<comment type="similarity">
    <text evidence="8">Belongs to the protein kinase superfamily.</text>
</comment>
<protein>
    <submittedName>
        <fullName evidence="13">Non-specific serine/threonine protein kinase</fullName>
    </submittedName>
</protein>
<evidence type="ECO:0000256" key="3">
    <source>
        <dbReference type="ARBA" id="ARBA00022679"/>
    </source>
</evidence>
<feature type="domain" description="Protein kinase" evidence="10">
    <location>
        <begin position="77"/>
        <end position="336"/>
    </location>
</feature>
<evidence type="ECO:0000256" key="2">
    <source>
        <dbReference type="ARBA" id="ARBA00022553"/>
    </source>
</evidence>
<feature type="compositionally biased region" description="Acidic residues" evidence="9">
    <location>
        <begin position="1"/>
        <end position="10"/>
    </location>
</feature>
<dbReference type="Pfam" id="PF00069">
    <property type="entry name" value="Pkinase"/>
    <property type="match status" value="1"/>
</dbReference>
<dbReference type="InterPro" id="IPR000961">
    <property type="entry name" value="AGC-kinase_C"/>
</dbReference>
<evidence type="ECO:0000256" key="5">
    <source>
        <dbReference type="ARBA" id="ARBA00022777"/>
    </source>
</evidence>
<dbReference type="GO" id="GO:0005524">
    <property type="term" value="F:ATP binding"/>
    <property type="evidence" value="ECO:0007669"/>
    <property type="project" value="UniProtKB-UniRule"/>
</dbReference>
<organism evidence="12 13">
    <name type="scientific">Panagrolaimus davidi</name>
    <dbReference type="NCBI Taxonomy" id="227884"/>
    <lineage>
        <taxon>Eukaryota</taxon>
        <taxon>Metazoa</taxon>
        <taxon>Ecdysozoa</taxon>
        <taxon>Nematoda</taxon>
        <taxon>Chromadorea</taxon>
        <taxon>Rhabditida</taxon>
        <taxon>Tylenchina</taxon>
        <taxon>Panagrolaimomorpha</taxon>
        <taxon>Panagrolaimoidea</taxon>
        <taxon>Panagrolaimidae</taxon>
        <taxon>Panagrolaimus</taxon>
    </lineage>
</organism>
<dbReference type="SUPFAM" id="SSF56112">
    <property type="entry name" value="Protein kinase-like (PK-like)"/>
    <property type="match status" value="1"/>
</dbReference>
<dbReference type="PROSITE" id="PS50011">
    <property type="entry name" value="PROTEIN_KINASE_DOM"/>
    <property type="match status" value="1"/>
</dbReference>
<feature type="compositionally biased region" description="Low complexity" evidence="9">
    <location>
        <begin position="414"/>
        <end position="429"/>
    </location>
</feature>
<dbReference type="Gene3D" id="3.30.200.20">
    <property type="entry name" value="Phosphorylase Kinase, domain 1"/>
    <property type="match status" value="1"/>
</dbReference>
<evidence type="ECO:0000313" key="13">
    <source>
        <dbReference type="WBParaSite" id="PDA_v2.g1733.t1"/>
    </source>
</evidence>
<dbReference type="Proteomes" id="UP000887578">
    <property type="component" value="Unplaced"/>
</dbReference>
<accession>A0A914PR78</accession>
<keyword evidence="1 8" id="KW-0723">Serine/threonine-protein kinase</keyword>
<evidence type="ECO:0000256" key="4">
    <source>
        <dbReference type="ARBA" id="ARBA00022741"/>
    </source>
</evidence>
<feature type="binding site" evidence="7">
    <location>
        <position position="113"/>
    </location>
    <ligand>
        <name>ATP</name>
        <dbReference type="ChEBI" id="CHEBI:30616"/>
    </ligand>
</feature>
<dbReference type="PROSITE" id="PS51285">
    <property type="entry name" value="AGC_KINASE_CTER"/>
    <property type="match status" value="1"/>
</dbReference>
<dbReference type="InterPro" id="IPR017441">
    <property type="entry name" value="Protein_kinase_ATP_BS"/>
</dbReference>
<dbReference type="SMART" id="SM00220">
    <property type="entry name" value="S_TKc"/>
    <property type="match status" value="1"/>
</dbReference>
<evidence type="ECO:0000313" key="12">
    <source>
        <dbReference type="Proteomes" id="UP000887578"/>
    </source>
</evidence>
<evidence type="ECO:0000256" key="1">
    <source>
        <dbReference type="ARBA" id="ARBA00022527"/>
    </source>
</evidence>
<evidence type="ECO:0000256" key="9">
    <source>
        <dbReference type="SAM" id="MobiDB-lite"/>
    </source>
</evidence>
<keyword evidence="4 7" id="KW-0547">Nucleotide-binding</keyword>
<dbReference type="InterPro" id="IPR011009">
    <property type="entry name" value="Kinase-like_dom_sf"/>
</dbReference>
<dbReference type="SMART" id="SM00133">
    <property type="entry name" value="S_TK_X"/>
    <property type="match status" value="1"/>
</dbReference>
<feature type="compositionally biased region" description="Acidic residues" evidence="9">
    <location>
        <begin position="20"/>
        <end position="54"/>
    </location>
</feature>
<keyword evidence="5" id="KW-0418">Kinase</keyword>
<dbReference type="FunFam" id="1.10.510.10:FF:000008">
    <property type="entry name" value="Non-specific serine/threonine protein kinase"/>
    <property type="match status" value="1"/>
</dbReference>
<keyword evidence="6 7" id="KW-0067">ATP-binding</keyword>
<dbReference type="PROSITE" id="PS00108">
    <property type="entry name" value="PROTEIN_KINASE_ST"/>
    <property type="match status" value="1"/>
</dbReference>
<keyword evidence="2" id="KW-0597">Phosphoprotein</keyword>
<reference evidence="13" key="1">
    <citation type="submission" date="2022-11" db="UniProtKB">
        <authorList>
            <consortium name="WormBaseParasite"/>
        </authorList>
    </citation>
    <scope>IDENTIFICATION</scope>
</reference>
<evidence type="ECO:0000256" key="6">
    <source>
        <dbReference type="ARBA" id="ARBA00022840"/>
    </source>
</evidence>
<evidence type="ECO:0000256" key="8">
    <source>
        <dbReference type="RuleBase" id="RU000304"/>
    </source>
</evidence>
<dbReference type="AlphaFoldDB" id="A0A914PR78"/>
<name>A0A914PR78_9BILA</name>
<dbReference type="GO" id="GO:0004674">
    <property type="term" value="F:protein serine/threonine kinase activity"/>
    <property type="evidence" value="ECO:0007669"/>
    <property type="project" value="UniProtKB-KW"/>
</dbReference>
<dbReference type="PROSITE" id="PS00107">
    <property type="entry name" value="PROTEIN_KINASE_ATP"/>
    <property type="match status" value="1"/>
</dbReference>
<evidence type="ECO:0000259" key="10">
    <source>
        <dbReference type="PROSITE" id="PS50011"/>
    </source>
</evidence>
<feature type="region of interest" description="Disordered" evidence="9">
    <location>
        <begin position="1"/>
        <end position="61"/>
    </location>
</feature>
<sequence length="441" mass="50218">MSEDIEMESTELEKINVNECSDESSSDEIEIDYEYDDTLIAEKEDETTTDDEEDGRSSSVDISRYQCQQLDTGVEDFEILRVLGRGGFGKVSQVKKKNGIDKGTVFAMKAIKKSRIFKSQKDLDHTKTERKVLEISSNPFICDLFYAFQTSSKLYLILEYLHGGELFMLLEKEGCFMEHEAQFYTAEILLALEHLHHNGVIYRDLKPENILLDLAGHIKLTDFGLCKDEMFSGKTYTYCGTVEYMSPEIILRKGHAHTTDFWGLGILLYDMLVGSTPYTSADRNQTIDRILKSRLKFPKHVGLKAQGLIKKLLRRTVSQRIGYKNGANEVKNHEFFDNINWEDVFNKRLQPPFQPSEVNNSGLFDPQFTTLPPIETPDASLSHDNDPFENFNYVSPSIFSNLTTESSRENANTPKKSSSNPMLLSSSSLKNWSFSPISKSS</sequence>
<dbReference type="Gene3D" id="1.10.510.10">
    <property type="entry name" value="Transferase(Phosphotransferase) domain 1"/>
    <property type="match status" value="1"/>
</dbReference>
<dbReference type="InterPro" id="IPR000719">
    <property type="entry name" value="Prot_kinase_dom"/>
</dbReference>
<dbReference type="InterPro" id="IPR008271">
    <property type="entry name" value="Ser/Thr_kinase_AS"/>
</dbReference>
<evidence type="ECO:0000259" key="11">
    <source>
        <dbReference type="PROSITE" id="PS51285"/>
    </source>
</evidence>
<dbReference type="PANTHER" id="PTHR24351">
    <property type="entry name" value="RIBOSOMAL PROTEIN S6 KINASE"/>
    <property type="match status" value="1"/>
</dbReference>
<evidence type="ECO:0000256" key="7">
    <source>
        <dbReference type="PROSITE-ProRule" id="PRU10141"/>
    </source>
</evidence>
<keyword evidence="3" id="KW-0808">Transferase</keyword>
<proteinExistence type="inferred from homology"/>
<feature type="domain" description="AGC-kinase C-terminal" evidence="11">
    <location>
        <begin position="337"/>
        <end position="403"/>
    </location>
</feature>
<keyword evidence="12" id="KW-1185">Reference proteome</keyword>
<feature type="compositionally biased region" description="Polar residues" evidence="9">
    <location>
        <begin position="430"/>
        <end position="441"/>
    </location>
</feature>